<accession>A0A9W4E172</accession>
<reference evidence="2" key="1">
    <citation type="submission" date="2021-05" db="EMBL/GenBank/DDBJ databases">
        <authorList>
            <person name="Arsene-Ploetze F."/>
        </authorList>
    </citation>
    <scope>NUCLEOTIDE SEQUENCE</scope>
    <source>
        <strain evidence="2">DSM 42138</strain>
    </source>
</reference>
<gene>
    <name evidence="2" type="ORF">SCOCK_500006</name>
</gene>
<feature type="region of interest" description="Disordered" evidence="1">
    <location>
        <begin position="1"/>
        <end position="123"/>
    </location>
</feature>
<proteinExistence type="predicted"/>
<organism evidence="2 3">
    <name type="scientific">Actinacidiphila cocklensis</name>
    <dbReference type="NCBI Taxonomy" id="887465"/>
    <lineage>
        <taxon>Bacteria</taxon>
        <taxon>Bacillati</taxon>
        <taxon>Actinomycetota</taxon>
        <taxon>Actinomycetes</taxon>
        <taxon>Kitasatosporales</taxon>
        <taxon>Streptomycetaceae</taxon>
        <taxon>Actinacidiphila</taxon>
    </lineage>
</organism>
<comment type="caution">
    <text evidence="2">The sequence shown here is derived from an EMBL/GenBank/DDBJ whole genome shotgun (WGS) entry which is preliminary data.</text>
</comment>
<feature type="region of interest" description="Disordered" evidence="1">
    <location>
        <begin position="142"/>
        <end position="285"/>
    </location>
</feature>
<feature type="compositionally biased region" description="Basic and acidic residues" evidence="1">
    <location>
        <begin position="195"/>
        <end position="219"/>
    </location>
</feature>
<feature type="compositionally biased region" description="Basic and acidic residues" evidence="1">
    <location>
        <begin position="1"/>
        <end position="12"/>
    </location>
</feature>
<protein>
    <submittedName>
        <fullName evidence="2">Uncharacterized protein</fullName>
    </submittedName>
</protein>
<dbReference type="Proteomes" id="UP001152519">
    <property type="component" value="Unassembled WGS sequence"/>
</dbReference>
<evidence type="ECO:0000313" key="3">
    <source>
        <dbReference type="Proteomes" id="UP001152519"/>
    </source>
</evidence>
<feature type="compositionally biased region" description="Low complexity" evidence="1">
    <location>
        <begin position="255"/>
        <end position="267"/>
    </location>
</feature>
<sequence length="285" mass="30668">MVRLQHRPDDPHGAGGRARERRGRGGGADRDRRYAAGGGQAAAADAPGDGDQDRGEAAARRRGPARHGHRGGERVRRGLAARPDRGHEGGGAPCGGAAAPAHVCRRRPPGVAHPPPARVLGRLPGPLRRLDRFRLLLPLPLPRPRRLRRPPRRPPRTLLRSLDRTFLRPRPHRGLVPPLPLTSAQRESPARGKPWRQEDADHKGRGELRARPRRTERCEPTASGTHPGALGVPPGEALGAELRAKPAEGERRPPAARGSASRAAGGRIRLPGEARPRKCPGASSR</sequence>
<feature type="compositionally biased region" description="Basic residues" evidence="1">
    <location>
        <begin position="143"/>
        <end position="155"/>
    </location>
</feature>
<evidence type="ECO:0000256" key="1">
    <source>
        <dbReference type="SAM" id="MobiDB-lite"/>
    </source>
</evidence>
<dbReference type="AlphaFoldDB" id="A0A9W4E172"/>
<keyword evidence="3" id="KW-1185">Reference proteome</keyword>
<evidence type="ECO:0000313" key="2">
    <source>
        <dbReference type="EMBL" id="CAG6397219.1"/>
    </source>
</evidence>
<name>A0A9W4E172_9ACTN</name>
<feature type="compositionally biased region" description="Basic and acidic residues" evidence="1">
    <location>
        <begin position="70"/>
        <end position="88"/>
    </location>
</feature>
<feature type="compositionally biased region" description="Basic residues" evidence="1">
    <location>
        <begin position="60"/>
        <end position="69"/>
    </location>
</feature>
<feature type="compositionally biased region" description="Basic and acidic residues" evidence="1">
    <location>
        <begin position="242"/>
        <end position="253"/>
    </location>
</feature>
<dbReference type="EMBL" id="CAJSLV010000082">
    <property type="protein sequence ID" value="CAG6397219.1"/>
    <property type="molecule type" value="Genomic_DNA"/>
</dbReference>